<proteinExistence type="predicted"/>
<keyword evidence="5" id="KW-1185">Reference proteome</keyword>
<dbReference type="SMART" id="SM00028">
    <property type="entry name" value="TPR"/>
    <property type="match status" value="4"/>
</dbReference>
<dbReference type="SUPFAM" id="SSF48452">
    <property type="entry name" value="TPR-like"/>
    <property type="match status" value="2"/>
</dbReference>
<gene>
    <name evidence="4" type="ORF">QE404_003400</name>
</gene>
<dbReference type="InterPro" id="IPR019734">
    <property type="entry name" value="TPR_rpt"/>
</dbReference>
<dbReference type="Pfam" id="PF13181">
    <property type="entry name" value="TPR_8"/>
    <property type="match status" value="1"/>
</dbReference>
<evidence type="ECO:0000313" key="4">
    <source>
        <dbReference type="EMBL" id="MDQ1098253.1"/>
    </source>
</evidence>
<evidence type="ECO:0000256" key="2">
    <source>
        <dbReference type="ARBA" id="ARBA00022803"/>
    </source>
</evidence>
<dbReference type="RefSeq" id="WP_307452382.1">
    <property type="nucleotide sequence ID" value="NZ_JAUTAL010000001.1"/>
</dbReference>
<organism evidence="4 5">
    <name type="scientific">Chryseobacterium camelliae</name>
    <dbReference type="NCBI Taxonomy" id="1265445"/>
    <lineage>
        <taxon>Bacteria</taxon>
        <taxon>Pseudomonadati</taxon>
        <taxon>Bacteroidota</taxon>
        <taxon>Flavobacteriia</taxon>
        <taxon>Flavobacteriales</taxon>
        <taxon>Weeksellaceae</taxon>
        <taxon>Chryseobacterium group</taxon>
        <taxon>Chryseobacterium</taxon>
    </lineage>
</organism>
<keyword evidence="1" id="KW-0677">Repeat</keyword>
<accession>A0ABU0TPQ5</accession>
<evidence type="ECO:0000256" key="3">
    <source>
        <dbReference type="PROSITE-ProRule" id="PRU00339"/>
    </source>
</evidence>
<evidence type="ECO:0000256" key="1">
    <source>
        <dbReference type="ARBA" id="ARBA00022737"/>
    </source>
</evidence>
<name>A0ABU0TPQ5_9FLAO</name>
<evidence type="ECO:0000313" key="5">
    <source>
        <dbReference type="Proteomes" id="UP001225072"/>
    </source>
</evidence>
<dbReference type="Gene3D" id="1.25.40.10">
    <property type="entry name" value="Tetratricopeptide repeat domain"/>
    <property type="match status" value="2"/>
</dbReference>
<dbReference type="InterPro" id="IPR011990">
    <property type="entry name" value="TPR-like_helical_dom_sf"/>
</dbReference>
<dbReference type="PANTHER" id="PTHR44943">
    <property type="entry name" value="CELLULOSE SYNTHASE OPERON PROTEIN C"/>
    <property type="match status" value="1"/>
</dbReference>
<dbReference type="EMBL" id="JAUTAL010000001">
    <property type="protein sequence ID" value="MDQ1098253.1"/>
    <property type="molecule type" value="Genomic_DNA"/>
</dbReference>
<keyword evidence="2 3" id="KW-0802">TPR repeat</keyword>
<sequence length="561" mass="63726">MKQSLNQEAWNALMDNNYPLAAKYWVDGYGLPDDDDELERIFQHVNTLNTAQHHPDLCAILGLIALDYNDIFDEDRESALIQCLQWSHQGLEKDPLHYQCSRNAGSALYWLGSGPEALSYYEKAHSIQPSPVLQIRMFNIRNQDQQDPDFSGLILSDGTGSGMEAYNAGVELNRILIQYPDMPETEQQRITALKKHLYEKAYQLYKDAVVHRAGDHLNDDPHTFAMCCNNLAGELSHEGRYQEAIAIGTEGIEQSPFLVILMNRMSNHMYAGMPEQAIMDGKQLLDEYADQMDIISFLSVVDTVCISCLELRNYEETLQWADRGLEIYDQINPSEPILQDAEMTRCITNFFINRAKAVAALDIDTDHTENAREADQLLETMQDNPSLMISRADTFVKEGQWEKALECYEQAIYFGIEKGMERSVQVALYNKGYIQEVYLKESDDALDSFGQSIEAGNNDFWCYYWAVHCAYNLREDEATVQYGESALAVLPQQDGISNDIVAEIYEHIGTAQIDLGNYEQAAKNLQKSLNLNFSQTAQDNLKIAREQTGKQGGFFKKLFGK</sequence>
<feature type="repeat" description="TPR" evidence="3">
    <location>
        <begin position="502"/>
        <end position="535"/>
    </location>
</feature>
<dbReference type="PANTHER" id="PTHR44943:SF8">
    <property type="entry name" value="TPR REPEAT-CONTAINING PROTEIN MJ0263"/>
    <property type="match status" value="1"/>
</dbReference>
<reference evidence="4 5" key="1">
    <citation type="submission" date="2023-07" db="EMBL/GenBank/DDBJ databases">
        <title>Functional and genomic diversity of the sorghum phyllosphere microbiome.</title>
        <authorList>
            <person name="Shade A."/>
        </authorList>
    </citation>
    <scope>NUCLEOTIDE SEQUENCE [LARGE SCALE GENOMIC DNA]</scope>
    <source>
        <strain evidence="4 5">SORGH_AS_1064</strain>
    </source>
</reference>
<protein>
    <submittedName>
        <fullName evidence="4">Tetratricopeptide (TPR) repeat protein</fullName>
    </submittedName>
</protein>
<dbReference type="InterPro" id="IPR051685">
    <property type="entry name" value="Ycf3/AcsC/BcsC/TPR_MFPF"/>
</dbReference>
<dbReference type="PROSITE" id="PS50005">
    <property type="entry name" value="TPR"/>
    <property type="match status" value="1"/>
</dbReference>
<comment type="caution">
    <text evidence="4">The sequence shown here is derived from an EMBL/GenBank/DDBJ whole genome shotgun (WGS) entry which is preliminary data.</text>
</comment>
<dbReference type="Proteomes" id="UP001225072">
    <property type="component" value="Unassembled WGS sequence"/>
</dbReference>